<dbReference type="Proteomes" id="UP001180845">
    <property type="component" value="Unassembled WGS sequence"/>
</dbReference>
<dbReference type="AlphaFoldDB" id="A0AAE3ZCE1"/>
<dbReference type="PANTHER" id="PTHR40758">
    <property type="entry name" value="CONSERVED PROTEIN"/>
    <property type="match status" value="1"/>
</dbReference>
<accession>A0AAE3ZCE1</accession>
<proteinExistence type="predicted"/>
<evidence type="ECO:0000259" key="1">
    <source>
        <dbReference type="Pfam" id="PF07398"/>
    </source>
</evidence>
<dbReference type="Pfam" id="PF11716">
    <property type="entry name" value="MDMPI_N"/>
    <property type="match status" value="1"/>
</dbReference>
<feature type="domain" description="Mycothiol-dependent maleylpyruvate isomerase metal-binding" evidence="2">
    <location>
        <begin position="8"/>
        <end position="128"/>
    </location>
</feature>
<dbReference type="RefSeq" id="WP_310273771.1">
    <property type="nucleotide sequence ID" value="NZ_JAVDXW010000001.1"/>
</dbReference>
<dbReference type="InterPro" id="IPR034660">
    <property type="entry name" value="DinB/YfiT-like"/>
</dbReference>
<evidence type="ECO:0000313" key="4">
    <source>
        <dbReference type="Proteomes" id="UP001180845"/>
    </source>
</evidence>
<dbReference type="InterPro" id="IPR024344">
    <property type="entry name" value="MDMPI_metal-binding"/>
</dbReference>
<organism evidence="3 4">
    <name type="scientific">Haloactinomyces albus</name>
    <dbReference type="NCBI Taxonomy" id="1352928"/>
    <lineage>
        <taxon>Bacteria</taxon>
        <taxon>Bacillati</taxon>
        <taxon>Actinomycetota</taxon>
        <taxon>Actinomycetes</taxon>
        <taxon>Actinopolysporales</taxon>
        <taxon>Actinopolysporaceae</taxon>
        <taxon>Haloactinomyces</taxon>
    </lineage>
</organism>
<feature type="domain" description="MDMPI C-terminal" evidence="1">
    <location>
        <begin position="148"/>
        <end position="244"/>
    </location>
</feature>
<gene>
    <name evidence="3" type="ORF">JOF55_002508</name>
</gene>
<evidence type="ECO:0000313" key="3">
    <source>
        <dbReference type="EMBL" id="MDR7302327.1"/>
    </source>
</evidence>
<dbReference type="EMBL" id="JAVDXW010000001">
    <property type="protein sequence ID" value="MDR7302327.1"/>
    <property type="molecule type" value="Genomic_DNA"/>
</dbReference>
<dbReference type="InterPro" id="IPR017517">
    <property type="entry name" value="Maleyloyr_isom"/>
</dbReference>
<protein>
    <submittedName>
        <fullName evidence="3">Uncharacterized protein (TIGR03083 family)</fullName>
    </submittedName>
</protein>
<comment type="caution">
    <text evidence="3">The sequence shown here is derived from an EMBL/GenBank/DDBJ whole genome shotgun (WGS) entry which is preliminary data.</text>
</comment>
<dbReference type="PANTHER" id="PTHR40758:SF1">
    <property type="entry name" value="CONSERVED PROTEIN"/>
    <property type="match status" value="1"/>
</dbReference>
<dbReference type="Pfam" id="PF07398">
    <property type="entry name" value="MDMPI_C"/>
    <property type="match status" value="1"/>
</dbReference>
<dbReference type="NCBIfam" id="TIGR03083">
    <property type="entry name" value="maleylpyruvate isomerase family mycothiol-dependent enzyme"/>
    <property type="match status" value="1"/>
</dbReference>
<keyword evidence="4" id="KW-1185">Reference proteome</keyword>
<dbReference type="GO" id="GO:0046872">
    <property type="term" value="F:metal ion binding"/>
    <property type="evidence" value="ECO:0007669"/>
    <property type="project" value="InterPro"/>
</dbReference>
<dbReference type="GO" id="GO:0005886">
    <property type="term" value="C:plasma membrane"/>
    <property type="evidence" value="ECO:0007669"/>
    <property type="project" value="TreeGrafter"/>
</dbReference>
<name>A0AAE3ZCE1_9ACTN</name>
<dbReference type="SUPFAM" id="SSF109854">
    <property type="entry name" value="DinB/YfiT-like putative metalloenzymes"/>
    <property type="match status" value="1"/>
</dbReference>
<sequence>MMSESHHRELTEQAAALRAMAVQAGPQASVLTCPGWDVHKMMRHLGRVYAMGSLAVDTEPDGSTPQPPVPPDGFTDTLSWWDDRLAELLDKLATSDADRAVWSFFPGGTPAAWSRRMAHETAIHRLDAEHALADGDTAQVRELLFDSDFAADGVDEMLSVLLSGTRKWADQHGDGQALFHAADAGRTWLVTFRPEQPPETGAPHDAALGSPEVDATVAGTADAIYRRVWGRPSSAVVSGDETLAGLVSGR</sequence>
<evidence type="ECO:0000259" key="2">
    <source>
        <dbReference type="Pfam" id="PF11716"/>
    </source>
</evidence>
<reference evidence="3" key="1">
    <citation type="submission" date="2023-07" db="EMBL/GenBank/DDBJ databases">
        <title>Sequencing the genomes of 1000 actinobacteria strains.</title>
        <authorList>
            <person name="Klenk H.-P."/>
        </authorList>
    </citation>
    <scope>NUCLEOTIDE SEQUENCE</scope>
    <source>
        <strain evidence="3">DSM 45977</strain>
    </source>
</reference>
<dbReference type="InterPro" id="IPR010872">
    <property type="entry name" value="MDMPI_C-term_domain"/>
</dbReference>